<dbReference type="PANTHER" id="PTHR11280">
    <property type="entry name" value="GLUCOSAMINE-6-PHOSPHATE ISOMERASE"/>
    <property type="match status" value="1"/>
</dbReference>
<reference evidence="5 6" key="1">
    <citation type="journal article" date="2019" name="Int. J. Syst. Evol. Microbiol.">
        <title>The Global Catalogue of Microorganisms (GCM) 10K type strain sequencing project: providing services to taxonomists for standard genome sequencing and annotation.</title>
        <authorList>
            <consortium name="The Broad Institute Genomics Platform"/>
            <consortium name="The Broad Institute Genome Sequencing Center for Infectious Disease"/>
            <person name="Wu L."/>
            <person name="Ma J."/>
        </authorList>
    </citation>
    <scope>NUCLEOTIDE SEQUENCE [LARGE SCALE GENOMIC DNA]</scope>
    <source>
        <strain evidence="5 6">JCM 14193</strain>
    </source>
</reference>
<evidence type="ECO:0000313" key="5">
    <source>
        <dbReference type="EMBL" id="GAA0472368.1"/>
    </source>
</evidence>
<dbReference type="HAMAP" id="MF_01241">
    <property type="entry name" value="GlcN6P_deamin"/>
    <property type="match status" value="1"/>
</dbReference>
<accession>A0ABN1ABI4</accession>
<feature type="active site" description="Proton acceptor; for ring-opening step" evidence="3">
    <location>
        <position position="132"/>
    </location>
</feature>
<comment type="similarity">
    <text evidence="3">Belongs to the glucosamine/galactosamine-6-phosphate isomerase family. NagB subfamily.</text>
</comment>
<dbReference type="NCBIfam" id="TIGR00502">
    <property type="entry name" value="nagB"/>
    <property type="match status" value="1"/>
</dbReference>
<comment type="caution">
    <text evidence="5">The sequence shown here is derived from an EMBL/GenBank/DDBJ whole genome shotgun (WGS) entry which is preliminary data.</text>
</comment>
<organism evidence="5 6">
    <name type="scientific">Alkalibacillus silvisoli</name>
    <dbReference type="NCBI Taxonomy" id="392823"/>
    <lineage>
        <taxon>Bacteria</taxon>
        <taxon>Bacillati</taxon>
        <taxon>Bacillota</taxon>
        <taxon>Bacilli</taxon>
        <taxon>Bacillales</taxon>
        <taxon>Bacillaceae</taxon>
        <taxon>Alkalibacillus</taxon>
    </lineage>
</organism>
<feature type="active site" description="For ring-opening step" evidence="3">
    <location>
        <position position="130"/>
    </location>
</feature>
<dbReference type="EC" id="3.5.99.6" evidence="3"/>
<dbReference type="Proteomes" id="UP001500740">
    <property type="component" value="Unassembled WGS sequence"/>
</dbReference>
<dbReference type="InterPro" id="IPR037171">
    <property type="entry name" value="NagB/RpiA_transferase-like"/>
</dbReference>
<sequence>MKHLQTRHYHDFSKQAANLIINQLKAKPNSTLGLATGGTPKGMYEVLRHSKGDFSQAVTFNLDEYVGLSANHPQSYRSFMEEQLFEHIDVAFSYIPNGEADDLEVECQRYEQLIKQYDGIDLQVLGLGHNGHIGFNEPGTPFSSRTHVVDLAESTRQANARFFKHYEEVPSKAVTMGIETIMEAKQIILLVYGEDKQEALERLMNGEVDENFPASILHQHPNVTLLSGGVKMPHY</sequence>
<protein>
    <recommendedName>
        <fullName evidence="3">Glucosamine-6-phosphate deaminase</fullName>
        <ecNumber evidence="3">3.5.99.6</ecNumber>
    </recommendedName>
    <alternativeName>
        <fullName evidence="3">GlcN6P deaminase</fullName>
        <shortName evidence="3">GNPDA</shortName>
    </alternativeName>
    <alternativeName>
        <fullName evidence="3">Glucosamine-6-phosphate isomerase</fullName>
    </alternativeName>
</protein>
<evidence type="ECO:0000259" key="4">
    <source>
        <dbReference type="Pfam" id="PF01182"/>
    </source>
</evidence>
<evidence type="ECO:0000313" key="6">
    <source>
        <dbReference type="Proteomes" id="UP001500740"/>
    </source>
</evidence>
<feature type="active site" description="Proton acceptor; for enolization step" evidence="3">
    <location>
        <position position="63"/>
    </location>
</feature>
<dbReference type="CDD" id="cd01399">
    <property type="entry name" value="GlcN6P_deaminase"/>
    <property type="match status" value="1"/>
</dbReference>
<name>A0ABN1ABI4_9BACI</name>
<gene>
    <name evidence="3 5" type="primary">nagB</name>
    <name evidence="5" type="ORF">GCM10008935_30380</name>
</gene>
<comment type="caution">
    <text evidence="3">Lacks conserved residue(s) required for the propagation of feature annotation.</text>
</comment>
<dbReference type="Gene3D" id="3.40.50.1360">
    <property type="match status" value="1"/>
</dbReference>
<evidence type="ECO:0000256" key="1">
    <source>
        <dbReference type="ARBA" id="ARBA00022801"/>
    </source>
</evidence>
<feature type="active site" description="For ring-opening step" evidence="3">
    <location>
        <position position="137"/>
    </location>
</feature>
<evidence type="ECO:0000256" key="3">
    <source>
        <dbReference type="HAMAP-Rule" id="MF_01241"/>
    </source>
</evidence>
<keyword evidence="1 3" id="KW-0378">Hydrolase</keyword>
<dbReference type="Pfam" id="PF01182">
    <property type="entry name" value="Glucosamine_iso"/>
    <property type="match status" value="1"/>
</dbReference>
<evidence type="ECO:0000256" key="2">
    <source>
        <dbReference type="ARBA" id="ARBA00023277"/>
    </source>
</evidence>
<comment type="catalytic activity">
    <reaction evidence="3">
        <text>alpha-D-glucosamine 6-phosphate + H2O = beta-D-fructose 6-phosphate + NH4(+)</text>
        <dbReference type="Rhea" id="RHEA:12172"/>
        <dbReference type="ChEBI" id="CHEBI:15377"/>
        <dbReference type="ChEBI" id="CHEBI:28938"/>
        <dbReference type="ChEBI" id="CHEBI:57634"/>
        <dbReference type="ChEBI" id="CHEBI:75989"/>
        <dbReference type="EC" id="3.5.99.6"/>
    </reaction>
</comment>
<keyword evidence="6" id="KW-1185">Reference proteome</keyword>
<proteinExistence type="inferred from homology"/>
<dbReference type="RefSeq" id="WP_343785072.1">
    <property type="nucleotide sequence ID" value="NZ_BAAACZ010000032.1"/>
</dbReference>
<dbReference type="InterPro" id="IPR006148">
    <property type="entry name" value="Glc/Gal-6P_isomerase"/>
</dbReference>
<dbReference type="EMBL" id="BAAACZ010000032">
    <property type="protein sequence ID" value="GAA0472368.1"/>
    <property type="molecule type" value="Genomic_DNA"/>
</dbReference>
<dbReference type="InterPro" id="IPR004547">
    <property type="entry name" value="Glucosamine6P_isomerase"/>
</dbReference>
<dbReference type="PANTHER" id="PTHR11280:SF5">
    <property type="entry name" value="GLUCOSAMINE-6-PHOSPHATE ISOMERASE"/>
    <property type="match status" value="1"/>
</dbReference>
<comment type="function">
    <text evidence="3">Catalyzes the reversible isomerization-deamination of glucosamine 6-phosphate (GlcN6P) to form fructose 6-phosphate (Fru6P) and ammonium ion.</text>
</comment>
<comment type="pathway">
    <text evidence="3">Amino-sugar metabolism; N-acetylneuraminate degradation; D-fructose 6-phosphate from N-acetylneuraminate: step 5/5.</text>
</comment>
<dbReference type="SUPFAM" id="SSF100950">
    <property type="entry name" value="NagB/RpiA/CoA transferase-like"/>
    <property type="match status" value="1"/>
</dbReference>
<keyword evidence="2 3" id="KW-0119">Carbohydrate metabolism</keyword>
<feature type="domain" description="Glucosamine/galactosamine-6-phosphate isomerase" evidence="4">
    <location>
        <begin position="12"/>
        <end position="220"/>
    </location>
</feature>